<sequence>MKKTLYLKFLAAYICFGVLSFIAVATFSSRLLQNHLIKAKTESMYKEANTVASGRLVQSYKNTSSTEGVYGVLNSLGAYQSVQIWLVDTEGRIILDTVKEYDPEMAVPIPGFDPTALSGGYYQQGNFFHMFSSDVLSVLAPITTEFRTIGYIVMHYNLSELDREKNSILNIVYITWGCILLLSLIILLTFALTVYVPLKRIITGANEYAAGNLNYKLPVETRDEMGYLAASLNYMASELNKSGEYQRKFISNISHDFRSPLTSIKGYVEAMLDGTIPCEMQEKYLNIVLTETERLNKLTSGLLTLNNFDDKGTLLDKTDFDINRVIKNTAATFEGTCRTKGITIELIFDTPSLIVRADLGKIQQVLYNLIDNAIKFSYPNSSIYIETTEKHEKIFISVKDSGEGIPKDSIKKIWERFYKTDPSRGKDKKGTGLGLAITKEIIQAHGQNINVVSTEGVGSEFTFTLDLAPDDTREYHE</sequence>
<accession>A0AB73T474</accession>
<dbReference type="SMART" id="SM00304">
    <property type="entry name" value="HAMP"/>
    <property type="match status" value="1"/>
</dbReference>
<comment type="catalytic activity">
    <reaction evidence="1">
        <text>ATP + protein L-histidine = ADP + protein N-phospho-L-histidine.</text>
        <dbReference type="EC" id="2.7.13.3"/>
    </reaction>
</comment>
<gene>
    <name evidence="17" type="ORF">C7383_106304</name>
</gene>
<comment type="subcellular location">
    <subcellularLocation>
        <location evidence="2">Cell membrane</location>
        <topology evidence="2">Multi-pass membrane protein</topology>
    </subcellularLocation>
</comment>
<dbReference type="InterPro" id="IPR036890">
    <property type="entry name" value="HATPase_C_sf"/>
</dbReference>
<dbReference type="CDD" id="cd06225">
    <property type="entry name" value="HAMP"/>
    <property type="match status" value="1"/>
</dbReference>
<dbReference type="InterPro" id="IPR004358">
    <property type="entry name" value="Sig_transdc_His_kin-like_C"/>
</dbReference>
<evidence type="ECO:0000256" key="5">
    <source>
        <dbReference type="ARBA" id="ARBA00022553"/>
    </source>
</evidence>
<protein>
    <recommendedName>
        <fullName evidence="3">histidine kinase</fullName>
        <ecNumber evidence="3">2.7.13.3</ecNumber>
    </recommendedName>
</protein>
<keyword evidence="11 14" id="KW-1133">Transmembrane helix</keyword>
<keyword evidence="18" id="KW-1185">Reference proteome</keyword>
<dbReference type="GO" id="GO:0005886">
    <property type="term" value="C:plasma membrane"/>
    <property type="evidence" value="ECO:0007669"/>
    <property type="project" value="UniProtKB-SubCell"/>
</dbReference>
<dbReference type="Gene3D" id="6.10.340.10">
    <property type="match status" value="1"/>
</dbReference>
<evidence type="ECO:0000256" key="13">
    <source>
        <dbReference type="ARBA" id="ARBA00023136"/>
    </source>
</evidence>
<evidence type="ECO:0000313" key="18">
    <source>
        <dbReference type="Proteomes" id="UP000245412"/>
    </source>
</evidence>
<dbReference type="InterPro" id="IPR036097">
    <property type="entry name" value="HisK_dim/P_sf"/>
</dbReference>
<dbReference type="InterPro" id="IPR003660">
    <property type="entry name" value="HAMP_dom"/>
</dbReference>
<evidence type="ECO:0000256" key="7">
    <source>
        <dbReference type="ARBA" id="ARBA00022692"/>
    </source>
</evidence>
<evidence type="ECO:0000256" key="14">
    <source>
        <dbReference type="SAM" id="Phobius"/>
    </source>
</evidence>
<evidence type="ECO:0000256" key="10">
    <source>
        <dbReference type="ARBA" id="ARBA00022840"/>
    </source>
</evidence>
<feature type="domain" description="Histidine kinase" evidence="15">
    <location>
        <begin position="252"/>
        <end position="469"/>
    </location>
</feature>
<comment type="caution">
    <text evidence="17">The sequence shown here is derived from an EMBL/GenBank/DDBJ whole genome shotgun (WGS) entry which is preliminary data.</text>
</comment>
<dbReference type="SUPFAM" id="SSF158472">
    <property type="entry name" value="HAMP domain-like"/>
    <property type="match status" value="1"/>
</dbReference>
<dbReference type="InterPro" id="IPR005467">
    <property type="entry name" value="His_kinase_dom"/>
</dbReference>
<dbReference type="RefSeq" id="WP_109626647.1">
    <property type="nucleotide sequence ID" value="NZ_CABJAT010000006.1"/>
</dbReference>
<feature type="transmembrane region" description="Helical" evidence="14">
    <location>
        <begin position="6"/>
        <end position="28"/>
    </location>
</feature>
<proteinExistence type="predicted"/>
<keyword evidence="6" id="KW-0808">Transferase</keyword>
<dbReference type="InterPro" id="IPR003661">
    <property type="entry name" value="HisK_dim/P_dom"/>
</dbReference>
<dbReference type="PROSITE" id="PS50109">
    <property type="entry name" value="HIS_KIN"/>
    <property type="match status" value="1"/>
</dbReference>
<evidence type="ECO:0000256" key="12">
    <source>
        <dbReference type="ARBA" id="ARBA00023012"/>
    </source>
</evidence>
<dbReference type="SUPFAM" id="SSF55874">
    <property type="entry name" value="ATPase domain of HSP90 chaperone/DNA topoisomerase II/histidine kinase"/>
    <property type="match status" value="1"/>
</dbReference>
<dbReference type="PANTHER" id="PTHR45528">
    <property type="entry name" value="SENSOR HISTIDINE KINASE CPXA"/>
    <property type="match status" value="1"/>
</dbReference>
<keyword evidence="10" id="KW-0067">ATP-binding</keyword>
<evidence type="ECO:0000256" key="1">
    <source>
        <dbReference type="ARBA" id="ARBA00000085"/>
    </source>
</evidence>
<dbReference type="InterPro" id="IPR003594">
    <property type="entry name" value="HATPase_dom"/>
</dbReference>
<evidence type="ECO:0000259" key="15">
    <source>
        <dbReference type="PROSITE" id="PS50109"/>
    </source>
</evidence>
<keyword evidence="4" id="KW-1003">Cell membrane</keyword>
<dbReference type="InterPro" id="IPR050398">
    <property type="entry name" value="HssS/ArlS-like"/>
</dbReference>
<dbReference type="Pfam" id="PF00672">
    <property type="entry name" value="HAMP"/>
    <property type="match status" value="1"/>
</dbReference>
<name>A0AB73T474_9FIRM</name>
<keyword evidence="8" id="KW-0547">Nucleotide-binding</keyword>
<dbReference type="EC" id="2.7.13.3" evidence="3"/>
<dbReference type="AlphaFoldDB" id="A0AB73T474"/>
<dbReference type="PANTHER" id="PTHR45528:SF1">
    <property type="entry name" value="SENSOR HISTIDINE KINASE CPXA"/>
    <property type="match status" value="1"/>
</dbReference>
<reference evidence="17 18" key="1">
    <citation type="submission" date="2018-05" db="EMBL/GenBank/DDBJ databases">
        <authorList>
            <person name="Goeker M."/>
            <person name="Huntemann M."/>
            <person name="Clum A."/>
            <person name="Pillay M."/>
            <person name="Palaniappan K."/>
            <person name="Varghese N."/>
            <person name="Mikhailova N."/>
            <person name="Stamatis D."/>
            <person name="Reddy T."/>
            <person name="Daum C."/>
            <person name="Shapiro N."/>
            <person name="Ivanova N."/>
            <person name="Kyrpides N."/>
            <person name="Woyke T."/>
        </authorList>
    </citation>
    <scope>NUCLEOTIDE SEQUENCE [LARGE SCALE GENOMIC DNA]</scope>
    <source>
        <strain evidence="17 18">DSM 26524</strain>
    </source>
</reference>
<dbReference type="SMART" id="SM00387">
    <property type="entry name" value="HATPase_c"/>
    <property type="match status" value="1"/>
</dbReference>
<evidence type="ECO:0000259" key="16">
    <source>
        <dbReference type="PROSITE" id="PS50885"/>
    </source>
</evidence>
<evidence type="ECO:0000256" key="9">
    <source>
        <dbReference type="ARBA" id="ARBA00022777"/>
    </source>
</evidence>
<dbReference type="SMART" id="SM00388">
    <property type="entry name" value="HisKA"/>
    <property type="match status" value="1"/>
</dbReference>
<dbReference type="Pfam" id="PF00512">
    <property type="entry name" value="HisKA"/>
    <property type="match status" value="1"/>
</dbReference>
<dbReference type="CDD" id="cd00082">
    <property type="entry name" value="HisKA"/>
    <property type="match status" value="1"/>
</dbReference>
<dbReference type="SUPFAM" id="SSF47384">
    <property type="entry name" value="Homodimeric domain of signal transducing histidine kinase"/>
    <property type="match status" value="1"/>
</dbReference>
<feature type="transmembrane region" description="Helical" evidence="14">
    <location>
        <begin position="171"/>
        <end position="196"/>
    </location>
</feature>
<evidence type="ECO:0000256" key="11">
    <source>
        <dbReference type="ARBA" id="ARBA00022989"/>
    </source>
</evidence>
<dbReference type="PROSITE" id="PS50885">
    <property type="entry name" value="HAMP"/>
    <property type="match status" value="1"/>
</dbReference>
<evidence type="ECO:0000313" key="17">
    <source>
        <dbReference type="EMBL" id="PWJ75734.1"/>
    </source>
</evidence>
<feature type="domain" description="HAMP" evidence="16">
    <location>
        <begin position="197"/>
        <end position="244"/>
    </location>
</feature>
<dbReference type="GO" id="GO:0005524">
    <property type="term" value="F:ATP binding"/>
    <property type="evidence" value="ECO:0007669"/>
    <property type="project" value="UniProtKB-KW"/>
</dbReference>
<dbReference type="EMBL" id="QGGY01000006">
    <property type="protein sequence ID" value="PWJ75734.1"/>
    <property type="molecule type" value="Genomic_DNA"/>
</dbReference>
<evidence type="ECO:0000256" key="4">
    <source>
        <dbReference type="ARBA" id="ARBA00022475"/>
    </source>
</evidence>
<evidence type="ECO:0000256" key="3">
    <source>
        <dbReference type="ARBA" id="ARBA00012438"/>
    </source>
</evidence>
<dbReference type="Gene3D" id="3.30.565.10">
    <property type="entry name" value="Histidine kinase-like ATPase, C-terminal domain"/>
    <property type="match status" value="1"/>
</dbReference>
<dbReference type="FunFam" id="3.30.565.10:FF:000006">
    <property type="entry name" value="Sensor histidine kinase WalK"/>
    <property type="match status" value="1"/>
</dbReference>
<keyword evidence="5" id="KW-0597">Phosphoprotein</keyword>
<keyword evidence="12" id="KW-0902">Two-component regulatory system</keyword>
<evidence type="ECO:0000256" key="8">
    <source>
        <dbReference type="ARBA" id="ARBA00022741"/>
    </source>
</evidence>
<keyword evidence="9 17" id="KW-0418">Kinase</keyword>
<keyword evidence="13 14" id="KW-0472">Membrane</keyword>
<organism evidence="17 18">
    <name type="scientific">Murimonas intestini</name>
    <dbReference type="NCBI Taxonomy" id="1337051"/>
    <lineage>
        <taxon>Bacteria</taxon>
        <taxon>Bacillati</taxon>
        <taxon>Bacillota</taxon>
        <taxon>Clostridia</taxon>
        <taxon>Lachnospirales</taxon>
        <taxon>Lachnospiraceae</taxon>
        <taxon>Murimonas</taxon>
    </lineage>
</organism>
<dbReference type="Pfam" id="PF02518">
    <property type="entry name" value="HATPase_c"/>
    <property type="match status" value="1"/>
</dbReference>
<dbReference type="Proteomes" id="UP000245412">
    <property type="component" value="Unassembled WGS sequence"/>
</dbReference>
<dbReference type="CDD" id="cd00075">
    <property type="entry name" value="HATPase"/>
    <property type="match status" value="1"/>
</dbReference>
<dbReference type="GO" id="GO:0000155">
    <property type="term" value="F:phosphorelay sensor kinase activity"/>
    <property type="evidence" value="ECO:0007669"/>
    <property type="project" value="InterPro"/>
</dbReference>
<evidence type="ECO:0000256" key="2">
    <source>
        <dbReference type="ARBA" id="ARBA00004651"/>
    </source>
</evidence>
<evidence type="ECO:0000256" key="6">
    <source>
        <dbReference type="ARBA" id="ARBA00022679"/>
    </source>
</evidence>
<dbReference type="PRINTS" id="PR00344">
    <property type="entry name" value="BCTRLSENSOR"/>
</dbReference>
<keyword evidence="7 14" id="KW-0812">Transmembrane</keyword>
<dbReference type="Gene3D" id="1.10.287.130">
    <property type="match status" value="1"/>
</dbReference>
<dbReference type="FunFam" id="1.10.287.130:FF:000001">
    <property type="entry name" value="Two-component sensor histidine kinase"/>
    <property type="match status" value="1"/>
</dbReference>